<accession>A0A1F5WSN6</accession>
<sequence length="88" mass="9953">MYIPTSVIVLLIFVWLYFKSTNAEKSDFWEGIKNLGFIAQIIGAILLFLSVPLAIYFLFIGEQLAAFVTILPIMIFGGVSGYKEDKRK</sequence>
<organism evidence="2 3">
    <name type="scientific">Candidatus Giovannonibacteria bacterium RIFCSPHIGHO2_02_43_13</name>
    <dbReference type="NCBI Taxonomy" id="1798330"/>
    <lineage>
        <taxon>Bacteria</taxon>
        <taxon>Candidatus Giovannoniibacteriota</taxon>
    </lineage>
</organism>
<keyword evidence="1" id="KW-0812">Transmembrane</keyword>
<dbReference type="AlphaFoldDB" id="A0A1F5WSN6"/>
<keyword evidence="1" id="KW-1133">Transmembrane helix</keyword>
<evidence type="ECO:0000313" key="2">
    <source>
        <dbReference type="EMBL" id="OGF78637.1"/>
    </source>
</evidence>
<evidence type="ECO:0000313" key="3">
    <source>
        <dbReference type="Proteomes" id="UP000178425"/>
    </source>
</evidence>
<evidence type="ECO:0000256" key="1">
    <source>
        <dbReference type="SAM" id="Phobius"/>
    </source>
</evidence>
<gene>
    <name evidence="2" type="ORF">A2W54_04185</name>
</gene>
<feature type="transmembrane region" description="Helical" evidence="1">
    <location>
        <begin position="6"/>
        <end position="23"/>
    </location>
</feature>
<keyword evidence="1" id="KW-0472">Membrane</keyword>
<feature type="transmembrane region" description="Helical" evidence="1">
    <location>
        <begin position="64"/>
        <end position="82"/>
    </location>
</feature>
<name>A0A1F5WSN6_9BACT</name>
<comment type="caution">
    <text evidence="2">The sequence shown here is derived from an EMBL/GenBank/DDBJ whole genome shotgun (WGS) entry which is preliminary data.</text>
</comment>
<proteinExistence type="predicted"/>
<dbReference type="Proteomes" id="UP000178425">
    <property type="component" value="Unassembled WGS sequence"/>
</dbReference>
<dbReference type="EMBL" id="MFHI01000023">
    <property type="protein sequence ID" value="OGF78637.1"/>
    <property type="molecule type" value="Genomic_DNA"/>
</dbReference>
<reference evidence="2 3" key="1">
    <citation type="journal article" date="2016" name="Nat. Commun.">
        <title>Thousands of microbial genomes shed light on interconnected biogeochemical processes in an aquifer system.</title>
        <authorList>
            <person name="Anantharaman K."/>
            <person name="Brown C.T."/>
            <person name="Hug L.A."/>
            <person name="Sharon I."/>
            <person name="Castelle C.J."/>
            <person name="Probst A.J."/>
            <person name="Thomas B.C."/>
            <person name="Singh A."/>
            <person name="Wilkins M.J."/>
            <person name="Karaoz U."/>
            <person name="Brodie E.L."/>
            <person name="Williams K.H."/>
            <person name="Hubbard S.S."/>
            <person name="Banfield J.F."/>
        </authorList>
    </citation>
    <scope>NUCLEOTIDE SEQUENCE [LARGE SCALE GENOMIC DNA]</scope>
</reference>
<protein>
    <submittedName>
        <fullName evidence="2">Uncharacterized protein</fullName>
    </submittedName>
</protein>
<feature type="transmembrane region" description="Helical" evidence="1">
    <location>
        <begin position="35"/>
        <end position="58"/>
    </location>
</feature>